<sequence length="429" mass="50124">MEASDIFAGILIVTWVEFLWEFYLSIRQHKVYMNTTSMPPALKDAFTEESFTKSRLYALDKSKFSIFKGVYSMIIGTATLWYFLIYHVWVMSKNILAMANIHDGEIKISAIFIVVMFTFNVFISLPLSIYETFVLEEKHGFNKQTVAFFIKDRIKSFIVSICLMVPLVCVLIYIVKAGGDYFFVYMWLFSMFMLLFLMTVYPDYIAPLFDNYTPLPEGELRTKIEELAASVDFPLYKLYLVEGSKRSVHSNAYFYGFFKNKRIVLFDTLLKEHSKEGKGCDTQEILAVLAHELGHWKFNHVAKNIVIMQINLFLQFFAFGLLFKYPQLYEAFGFANEQPVIIGIVVVMLFIFSPYNAMMSFFLTMLSRKFEFQADRFAKSLGKSEYLRKALIKLNLDNLSFPVYDWLFSAWHHSHPPLLQRLEALKKKD</sequence>
<dbReference type="InterPro" id="IPR027057">
    <property type="entry name" value="CAXX_Prtase_1"/>
</dbReference>
<comment type="caution">
    <text evidence="12">The sequence shown here is derived from an EMBL/GenBank/DDBJ whole genome shotgun (WGS) entry which is preliminary data.</text>
</comment>
<feature type="transmembrane region" description="Helical" evidence="9">
    <location>
        <begin position="6"/>
        <end position="24"/>
    </location>
</feature>
<keyword evidence="4 8" id="KW-0862">Zinc</keyword>
<dbReference type="GO" id="GO:0005789">
    <property type="term" value="C:endoplasmic reticulum membrane"/>
    <property type="evidence" value="ECO:0007669"/>
    <property type="project" value="UniProtKB-SubCell"/>
</dbReference>
<evidence type="ECO:0000256" key="8">
    <source>
        <dbReference type="PIRSR" id="PIRSR627057-2"/>
    </source>
</evidence>
<dbReference type="Pfam" id="PF01435">
    <property type="entry name" value="Peptidase_M48"/>
    <property type="match status" value="1"/>
</dbReference>
<feature type="transmembrane region" description="Helical" evidence="9">
    <location>
        <begin position="110"/>
        <end position="135"/>
    </location>
</feature>
<feature type="binding site" evidence="8">
    <location>
        <position position="371"/>
    </location>
    <ligand>
        <name>Zn(2+)</name>
        <dbReference type="ChEBI" id="CHEBI:29105"/>
        <note>catalytic</note>
    </ligand>
</feature>
<name>A0AAW1D288_9HEMI</name>
<dbReference type="GO" id="GO:0071586">
    <property type="term" value="P:CAAX-box protein processing"/>
    <property type="evidence" value="ECO:0007669"/>
    <property type="project" value="UniProtKB-UniRule"/>
</dbReference>
<evidence type="ECO:0000313" key="13">
    <source>
        <dbReference type="Proteomes" id="UP001461498"/>
    </source>
</evidence>
<reference evidence="12 13" key="1">
    <citation type="submission" date="2022-12" db="EMBL/GenBank/DDBJ databases">
        <title>Chromosome-level genome assembly of true bugs.</title>
        <authorList>
            <person name="Ma L."/>
            <person name="Li H."/>
        </authorList>
    </citation>
    <scope>NUCLEOTIDE SEQUENCE [LARGE SCALE GENOMIC DNA]</scope>
    <source>
        <strain evidence="12">Lab_2022b</strain>
    </source>
</reference>
<feature type="transmembrane region" description="Helical" evidence="9">
    <location>
        <begin position="156"/>
        <end position="175"/>
    </location>
</feature>
<dbReference type="GO" id="GO:0004222">
    <property type="term" value="F:metalloendopeptidase activity"/>
    <property type="evidence" value="ECO:0007669"/>
    <property type="project" value="UniProtKB-UniRule"/>
</dbReference>
<dbReference type="EC" id="3.4.24.84" evidence="9"/>
<proteinExistence type="inferred from homology"/>
<dbReference type="CDD" id="cd07343">
    <property type="entry name" value="M48A_Zmpste24p_like"/>
    <property type="match status" value="1"/>
</dbReference>
<dbReference type="InterPro" id="IPR032456">
    <property type="entry name" value="Peptidase_M48_N"/>
</dbReference>
<keyword evidence="9" id="KW-0256">Endoplasmic reticulum</keyword>
<evidence type="ECO:0000313" key="12">
    <source>
        <dbReference type="EMBL" id="KAK9503238.1"/>
    </source>
</evidence>
<comment type="catalytic activity">
    <reaction evidence="6 9">
        <text>Hydrolyzes the peptide bond -P2-(S-farnesyl or geranylgeranyl)C-P1'-P2'-P3'-COOH where P1' and P2' are amino acids with aliphatic side chains and P3' is any C-terminal residue.</text>
        <dbReference type="EC" id="3.4.24.84"/>
    </reaction>
</comment>
<evidence type="ECO:0000256" key="9">
    <source>
        <dbReference type="RuleBase" id="RU366005"/>
    </source>
</evidence>
<evidence type="ECO:0000256" key="6">
    <source>
        <dbReference type="ARBA" id="ARBA00044456"/>
    </source>
</evidence>
<keyword evidence="1 9" id="KW-0645">Protease</keyword>
<feature type="active site" evidence="7">
    <location>
        <position position="292"/>
    </location>
</feature>
<comment type="similarity">
    <text evidence="9">Belongs to the peptidase M48A family.</text>
</comment>
<evidence type="ECO:0000259" key="10">
    <source>
        <dbReference type="Pfam" id="PF01435"/>
    </source>
</evidence>
<evidence type="ECO:0000256" key="3">
    <source>
        <dbReference type="ARBA" id="ARBA00022801"/>
    </source>
</evidence>
<feature type="binding site" evidence="8">
    <location>
        <position position="295"/>
    </location>
    <ligand>
        <name>Zn(2+)</name>
        <dbReference type="ChEBI" id="CHEBI:29105"/>
        <note>catalytic</note>
    </ligand>
</feature>
<dbReference type="EMBL" id="JAPXFL010000008">
    <property type="protein sequence ID" value="KAK9503238.1"/>
    <property type="molecule type" value="Genomic_DNA"/>
</dbReference>
<feature type="domain" description="Peptidase M48" evidence="10">
    <location>
        <begin position="215"/>
        <end position="427"/>
    </location>
</feature>
<evidence type="ECO:0000256" key="4">
    <source>
        <dbReference type="ARBA" id="ARBA00022833"/>
    </source>
</evidence>
<comment type="function">
    <text evidence="9">Proteolytically removes the C-terminal three residues of farnesylated proteins.</text>
</comment>
<feature type="active site" description="Proton donor" evidence="7">
    <location>
        <position position="375"/>
    </location>
</feature>
<accession>A0AAW1D288</accession>
<evidence type="ECO:0000256" key="5">
    <source>
        <dbReference type="ARBA" id="ARBA00023049"/>
    </source>
</evidence>
<keyword evidence="2 8" id="KW-0479">Metal-binding</keyword>
<comment type="subcellular location">
    <subcellularLocation>
        <location evidence="9">Endoplasmic reticulum membrane</location>
        <topology evidence="9">Multi-pass membrane protein</topology>
    </subcellularLocation>
</comment>
<evidence type="ECO:0000256" key="2">
    <source>
        <dbReference type="ARBA" id="ARBA00022723"/>
    </source>
</evidence>
<keyword evidence="3 9" id="KW-0378">Hydrolase</keyword>
<keyword evidence="9" id="KW-0472">Membrane</keyword>
<evidence type="ECO:0000259" key="11">
    <source>
        <dbReference type="Pfam" id="PF16491"/>
    </source>
</evidence>
<protein>
    <recommendedName>
        <fullName evidence="9">CAAX prenyl protease</fullName>
        <ecNumber evidence="9">3.4.24.84</ecNumber>
    </recommendedName>
</protein>
<feature type="binding site" evidence="8">
    <location>
        <position position="291"/>
    </location>
    <ligand>
        <name>Zn(2+)</name>
        <dbReference type="ChEBI" id="CHEBI:29105"/>
        <note>catalytic</note>
    </ligand>
</feature>
<dbReference type="PANTHER" id="PTHR10120">
    <property type="entry name" value="CAAX PRENYL PROTEASE 1"/>
    <property type="match status" value="1"/>
</dbReference>
<dbReference type="InterPro" id="IPR001915">
    <property type="entry name" value="Peptidase_M48"/>
</dbReference>
<evidence type="ECO:0000256" key="1">
    <source>
        <dbReference type="ARBA" id="ARBA00022670"/>
    </source>
</evidence>
<dbReference type="Gene3D" id="3.30.2010.10">
    <property type="entry name" value="Metalloproteases ('zincins'), catalytic domain"/>
    <property type="match status" value="1"/>
</dbReference>
<comment type="cofactor">
    <cofactor evidence="8 9">
        <name>Zn(2+)</name>
        <dbReference type="ChEBI" id="CHEBI:29105"/>
    </cofactor>
    <text evidence="8 9">Binds 1 zinc ion per subunit.</text>
</comment>
<feature type="domain" description="CAAX prenyl protease 1 N-terminal" evidence="11">
    <location>
        <begin position="28"/>
        <end position="210"/>
    </location>
</feature>
<keyword evidence="13" id="KW-1185">Reference proteome</keyword>
<keyword evidence="9" id="KW-1133">Transmembrane helix</keyword>
<dbReference type="AlphaFoldDB" id="A0AAW1D288"/>
<evidence type="ECO:0000256" key="7">
    <source>
        <dbReference type="PIRSR" id="PIRSR627057-1"/>
    </source>
</evidence>
<organism evidence="12 13">
    <name type="scientific">Rhynocoris fuscipes</name>
    <dbReference type="NCBI Taxonomy" id="488301"/>
    <lineage>
        <taxon>Eukaryota</taxon>
        <taxon>Metazoa</taxon>
        <taxon>Ecdysozoa</taxon>
        <taxon>Arthropoda</taxon>
        <taxon>Hexapoda</taxon>
        <taxon>Insecta</taxon>
        <taxon>Pterygota</taxon>
        <taxon>Neoptera</taxon>
        <taxon>Paraneoptera</taxon>
        <taxon>Hemiptera</taxon>
        <taxon>Heteroptera</taxon>
        <taxon>Panheteroptera</taxon>
        <taxon>Cimicomorpha</taxon>
        <taxon>Reduviidae</taxon>
        <taxon>Harpactorinae</taxon>
        <taxon>Harpactorini</taxon>
        <taxon>Rhynocoris</taxon>
    </lineage>
</organism>
<keyword evidence="5 9" id="KW-0482">Metalloprotease</keyword>
<dbReference type="Pfam" id="PF16491">
    <property type="entry name" value="Peptidase_M48_N"/>
    <property type="match status" value="1"/>
</dbReference>
<dbReference type="GO" id="GO:0046872">
    <property type="term" value="F:metal ion binding"/>
    <property type="evidence" value="ECO:0007669"/>
    <property type="project" value="UniProtKB-UniRule"/>
</dbReference>
<feature type="transmembrane region" description="Helical" evidence="9">
    <location>
        <begin position="70"/>
        <end position="90"/>
    </location>
</feature>
<keyword evidence="9" id="KW-0812">Transmembrane</keyword>
<feature type="transmembrane region" description="Helical" evidence="9">
    <location>
        <begin position="340"/>
        <end position="366"/>
    </location>
</feature>
<feature type="transmembrane region" description="Helical" evidence="9">
    <location>
        <begin position="181"/>
        <end position="201"/>
    </location>
</feature>
<feature type="transmembrane region" description="Helical" evidence="9">
    <location>
        <begin position="305"/>
        <end position="325"/>
    </location>
</feature>
<dbReference type="Proteomes" id="UP001461498">
    <property type="component" value="Unassembled WGS sequence"/>
</dbReference>
<dbReference type="FunFam" id="3.30.2010.10:FF:000003">
    <property type="entry name" value="CAAX prenyl protease"/>
    <property type="match status" value="1"/>
</dbReference>
<gene>
    <name evidence="12" type="ORF">O3M35_011851</name>
</gene>